<feature type="compositionally biased region" description="Low complexity" evidence="1">
    <location>
        <begin position="1"/>
        <end position="40"/>
    </location>
</feature>
<keyword evidence="3" id="KW-1185">Reference proteome</keyword>
<name>A0A9P1IHT9_9PELO</name>
<sequence>MSDSTSVSTSDYSTASADQTSRYSRSASSASGRSTNPSRSSSRHRSLKRKRLSCPTRSTRSSRSRSRPRSLSRPRSSRSRPRLLVSAFKPCQDSETNDQIRGFLNGYSSSEQFECFTVKIDGMPFVAVSLMNADKELRDKYWQMPPPTPMRPSRNSENRPRDKSSRISTGEKSRKSVRFPDEKRLSDEEVERVLDGIVQQRKSYSDLWKDRENAQ</sequence>
<evidence type="ECO:0000313" key="2">
    <source>
        <dbReference type="EMBL" id="CAI5445113.1"/>
    </source>
</evidence>
<feature type="region of interest" description="Disordered" evidence="1">
    <location>
        <begin position="1"/>
        <end position="101"/>
    </location>
</feature>
<protein>
    <submittedName>
        <fullName evidence="2">Uncharacterized protein</fullName>
    </submittedName>
</protein>
<dbReference type="AlphaFoldDB" id="A0A9P1IHT9"/>
<reference evidence="2" key="1">
    <citation type="submission" date="2022-11" db="EMBL/GenBank/DDBJ databases">
        <authorList>
            <person name="Kikuchi T."/>
        </authorList>
    </citation>
    <scope>NUCLEOTIDE SEQUENCE</scope>
    <source>
        <strain evidence="2">PS1010</strain>
    </source>
</reference>
<dbReference type="Proteomes" id="UP001152747">
    <property type="component" value="Unassembled WGS sequence"/>
</dbReference>
<accession>A0A9P1IHT9</accession>
<dbReference type="EMBL" id="CANHGI010000003">
    <property type="protein sequence ID" value="CAI5445113.1"/>
    <property type="molecule type" value="Genomic_DNA"/>
</dbReference>
<feature type="compositionally biased region" description="Basic residues" evidence="1">
    <location>
        <begin position="41"/>
        <end position="52"/>
    </location>
</feature>
<organism evidence="2 3">
    <name type="scientific">Caenorhabditis angaria</name>
    <dbReference type="NCBI Taxonomy" id="860376"/>
    <lineage>
        <taxon>Eukaryota</taxon>
        <taxon>Metazoa</taxon>
        <taxon>Ecdysozoa</taxon>
        <taxon>Nematoda</taxon>
        <taxon>Chromadorea</taxon>
        <taxon>Rhabditida</taxon>
        <taxon>Rhabditina</taxon>
        <taxon>Rhabditomorpha</taxon>
        <taxon>Rhabditoidea</taxon>
        <taxon>Rhabditidae</taxon>
        <taxon>Peloderinae</taxon>
        <taxon>Caenorhabditis</taxon>
    </lineage>
</organism>
<feature type="compositionally biased region" description="Basic residues" evidence="1">
    <location>
        <begin position="60"/>
        <end position="81"/>
    </location>
</feature>
<feature type="region of interest" description="Disordered" evidence="1">
    <location>
        <begin position="141"/>
        <end position="187"/>
    </location>
</feature>
<comment type="caution">
    <text evidence="2">The sequence shown here is derived from an EMBL/GenBank/DDBJ whole genome shotgun (WGS) entry which is preliminary data.</text>
</comment>
<gene>
    <name evidence="2" type="ORF">CAMP_LOCUS7750</name>
</gene>
<proteinExistence type="predicted"/>
<dbReference type="OrthoDB" id="5869520at2759"/>
<evidence type="ECO:0000256" key="1">
    <source>
        <dbReference type="SAM" id="MobiDB-lite"/>
    </source>
</evidence>
<feature type="compositionally biased region" description="Basic and acidic residues" evidence="1">
    <location>
        <begin position="154"/>
        <end position="187"/>
    </location>
</feature>
<evidence type="ECO:0000313" key="3">
    <source>
        <dbReference type="Proteomes" id="UP001152747"/>
    </source>
</evidence>